<evidence type="ECO:0000313" key="6">
    <source>
        <dbReference type="EMBL" id="WZK87590.1"/>
    </source>
</evidence>
<comment type="similarity">
    <text evidence="1">Belongs to the LysR transcriptional regulatory family.</text>
</comment>
<dbReference type="Proteomes" id="UP001623232">
    <property type="component" value="Chromosome"/>
</dbReference>
<keyword evidence="4" id="KW-0804">Transcription</keyword>
<evidence type="ECO:0000259" key="5">
    <source>
        <dbReference type="PROSITE" id="PS50931"/>
    </source>
</evidence>
<dbReference type="SUPFAM" id="SSF46785">
    <property type="entry name" value="Winged helix' DNA-binding domain"/>
    <property type="match status" value="1"/>
</dbReference>
<dbReference type="RefSeq" id="WP_406644857.1">
    <property type="nucleotide sequence ID" value="NZ_CP123584.1"/>
</dbReference>
<evidence type="ECO:0000313" key="7">
    <source>
        <dbReference type="Proteomes" id="UP001623232"/>
    </source>
</evidence>
<dbReference type="PANTHER" id="PTHR30537">
    <property type="entry name" value="HTH-TYPE TRANSCRIPTIONAL REGULATOR"/>
    <property type="match status" value="1"/>
</dbReference>
<dbReference type="Gene3D" id="1.10.10.10">
    <property type="entry name" value="Winged helix-like DNA-binding domain superfamily/Winged helix DNA-binding domain"/>
    <property type="match status" value="1"/>
</dbReference>
<dbReference type="PANTHER" id="PTHR30537:SF26">
    <property type="entry name" value="GLYCINE CLEAVAGE SYSTEM TRANSCRIPTIONAL ACTIVATOR"/>
    <property type="match status" value="1"/>
</dbReference>
<gene>
    <name evidence="6" type="ORF">QEZ52_13340</name>
</gene>
<dbReference type="InterPro" id="IPR058163">
    <property type="entry name" value="LysR-type_TF_proteobact-type"/>
</dbReference>
<dbReference type="InterPro" id="IPR000847">
    <property type="entry name" value="LysR_HTH_N"/>
</dbReference>
<sequence>MSDLPNLIWLRAFEASARLRSFTAAADELGLTQAAVSHQIRSLEKNFGVTLFIRRARHLELTEIGHAYYPSISQALDDIAYSTRGLIGPGSAPAVTLRVPISTAVLCVAPRLGAFHATHPNIRVRLVSAVWADSTSDTEVDIDVRLGPSSWFDRRAHLLSTETVIPVASPTQAPQLTRLTDLFSQTLIHIHGNQDHWLRLSKHQNIPLEDRKTALFVDTTLAAIELAASGAGAAMVMRRYAEMPFAQNRLAQVGAAEIPMGQGHYLMPTVGERPKTNEVTLVRDWITSVFEA</sequence>
<dbReference type="PRINTS" id="PR00039">
    <property type="entry name" value="HTHLYSR"/>
</dbReference>
<keyword evidence="2" id="KW-0805">Transcription regulation</keyword>
<dbReference type="PROSITE" id="PS50931">
    <property type="entry name" value="HTH_LYSR"/>
    <property type="match status" value="1"/>
</dbReference>
<dbReference type="InterPro" id="IPR005119">
    <property type="entry name" value="LysR_subst-bd"/>
</dbReference>
<keyword evidence="7" id="KW-1185">Reference proteome</keyword>
<accession>A0ABZ2XNC9</accession>
<proteinExistence type="inferred from homology"/>
<dbReference type="EMBL" id="CP123584">
    <property type="protein sequence ID" value="WZK87590.1"/>
    <property type="molecule type" value="Genomic_DNA"/>
</dbReference>
<protein>
    <submittedName>
        <fullName evidence="6">LysR family transcriptional regulator</fullName>
    </submittedName>
</protein>
<dbReference type="Pfam" id="PF00126">
    <property type="entry name" value="HTH_1"/>
    <property type="match status" value="1"/>
</dbReference>
<evidence type="ECO:0000256" key="3">
    <source>
        <dbReference type="ARBA" id="ARBA00023125"/>
    </source>
</evidence>
<organism evidence="6 7">
    <name type="scientific">Aliisedimentitalea scapharcae</name>
    <dbReference type="NCBI Taxonomy" id="1524259"/>
    <lineage>
        <taxon>Bacteria</taxon>
        <taxon>Pseudomonadati</taxon>
        <taxon>Pseudomonadota</taxon>
        <taxon>Alphaproteobacteria</taxon>
        <taxon>Rhodobacterales</taxon>
        <taxon>Roseobacteraceae</taxon>
        <taxon>Aliisedimentitalea</taxon>
    </lineage>
</organism>
<evidence type="ECO:0000256" key="4">
    <source>
        <dbReference type="ARBA" id="ARBA00023163"/>
    </source>
</evidence>
<dbReference type="InterPro" id="IPR036390">
    <property type="entry name" value="WH_DNA-bd_sf"/>
</dbReference>
<dbReference type="SUPFAM" id="SSF53850">
    <property type="entry name" value="Periplasmic binding protein-like II"/>
    <property type="match status" value="1"/>
</dbReference>
<evidence type="ECO:0000256" key="2">
    <source>
        <dbReference type="ARBA" id="ARBA00023015"/>
    </source>
</evidence>
<dbReference type="Gene3D" id="3.40.190.10">
    <property type="entry name" value="Periplasmic binding protein-like II"/>
    <property type="match status" value="2"/>
</dbReference>
<feature type="domain" description="HTH lysR-type" evidence="5">
    <location>
        <begin position="5"/>
        <end position="62"/>
    </location>
</feature>
<keyword evidence="3" id="KW-0238">DNA-binding</keyword>
<name>A0ABZ2XNC9_9RHOB</name>
<reference evidence="6 7" key="1">
    <citation type="submission" date="2023-04" db="EMBL/GenBank/DDBJ databases">
        <title>Complete genome sequence of Alisedimentitalea scapharcae.</title>
        <authorList>
            <person name="Rong J.-C."/>
            <person name="Yi M.-L."/>
            <person name="Zhao Q."/>
        </authorList>
    </citation>
    <scope>NUCLEOTIDE SEQUENCE [LARGE SCALE GENOMIC DNA]</scope>
    <source>
        <strain evidence="6 7">KCTC 42119</strain>
    </source>
</reference>
<dbReference type="Pfam" id="PF03466">
    <property type="entry name" value="LysR_substrate"/>
    <property type="match status" value="1"/>
</dbReference>
<evidence type="ECO:0000256" key="1">
    <source>
        <dbReference type="ARBA" id="ARBA00009437"/>
    </source>
</evidence>
<dbReference type="InterPro" id="IPR036388">
    <property type="entry name" value="WH-like_DNA-bd_sf"/>
</dbReference>